<evidence type="ECO:0000256" key="1">
    <source>
        <dbReference type="SAM" id="MobiDB-lite"/>
    </source>
</evidence>
<dbReference type="AlphaFoldDB" id="A0A0P0WXC6"/>
<dbReference type="EMBL" id="AP004745">
    <property type="protein sequence ID" value="BAD54194.1"/>
    <property type="molecule type" value="Genomic_DNA"/>
</dbReference>
<gene>
    <name evidence="2" type="ORF">OSJNBa0043B22.31</name>
    <name evidence="3" type="ORF">P0001B01.11</name>
</gene>
<reference evidence="4" key="4">
    <citation type="journal article" date="2008" name="Nucleic Acids Res.">
        <title>The rice annotation project database (RAP-DB): 2008 update.</title>
        <authorList>
            <consortium name="The rice annotation project (RAP)"/>
        </authorList>
    </citation>
    <scope>GENOME REANNOTATION</scope>
    <source>
        <strain evidence="4">cv. Nipponbare</strain>
    </source>
</reference>
<dbReference type="EMBL" id="AP005470">
    <property type="protein sequence ID" value="BAD46123.1"/>
    <property type="molecule type" value="Genomic_DNA"/>
</dbReference>
<reference evidence="3" key="1">
    <citation type="submission" date="2002-02" db="EMBL/GenBank/DDBJ databases">
        <title>Oryza sativa nipponbare(GA3) genomic DNA, chromosome 6, PAC clone:P0001B01.</title>
        <authorList>
            <person name="Sasaki T."/>
            <person name="Matsumoto T."/>
            <person name="Yamamoto K."/>
        </authorList>
    </citation>
    <scope>NUCLEOTIDE SEQUENCE</scope>
</reference>
<evidence type="ECO:0000313" key="2">
    <source>
        <dbReference type="EMBL" id="BAD46123.1"/>
    </source>
</evidence>
<protein>
    <submittedName>
        <fullName evidence="2">Uncharacterized protein</fullName>
    </submittedName>
</protein>
<evidence type="ECO:0000313" key="4">
    <source>
        <dbReference type="Proteomes" id="UP000000763"/>
    </source>
</evidence>
<feature type="region of interest" description="Disordered" evidence="1">
    <location>
        <begin position="78"/>
        <end position="114"/>
    </location>
</feature>
<organism evidence="2 4">
    <name type="scientific">Oryza sativa subsp. japonica</name>
    <name type="common">Rice</name>
    <dbReference type="NCBI Taxonomy" id="39947"/>
    <lineage>
        <taxon>Eukaryota</taxon>
        <taxon>Viridiplantae</taxon>
        <taxon>Streptophyta</taxon>
        <taxon>Embryophyta</taxon>
        <taxon>Tracheophyta</taxon>
        <taxon>Spermatophyta</taxon>
        <taxon>Magnoliopsida</taxon>
        <taxon>Liliopsida</taxon>
        <taxon>Poales</taxon>
        <taxon>Poaceae</taxon>
        <taxon>BOP clade</taxon>
        <taxon>Oryzoideae</taxon>
        <taxon>Oryzeae</taxon>
        <taxon>Oryzinae</taxon>
        <taxon>Oryza</taxon>
        <taxon>Oryza sativa</taxon>
    </lineage>
</organism>
<reference evidence="4" key="3">
    <citation type="journal article" date="2005" name="Nature">
        <title>The map-based sequence of the rice genome.</title>
        <authorList>
            <consortium name="International rice genome sequencing project (IRGSP)"/>
            <person name="Matsumoto T."/>
            <person name="Wu J."/>
            <person name="Kanamori H."/>
            <person name="Katayose Y."/>
            <person name="Fujisawa M."/>
            <person name="Namiki N."/>
            <person name="Mizuno H."/>
            <person name="Yamamoto K."/>
            <person name="Antonio B.A."/>
            <person name="Baba T."/>
            <person name="Sakata K."/>
            <person name="Nagamura Y."/>
            <person name="Aoki H."/>
            <person name="Arikawa K."/>
            <person name="Arita K."/>
            <person name="Bito T."/>
            <person name="Chiden Y."/>
            <person name="Fujitsuka N."/>
            <person name="Fukunaka R."/>
            <person name="Hamada M."/>
            <person name="Harada C."/>
            <person name="Hayashi A."/>
            <person name="Hijishita S."/>
            <person name="Honda M."/>
            <person name="Hosokawa S."/>
            <person name="Ichikawa Y."/>
            <person name="Idonuma A."/>
            <person name="Iijima M."/>
            <person name="Ikeda M."/>
            <person name="Ikeno M."/>
            <person name="Ito K."/>
            <person name="Ito S."/>
            <person name="Ito T."/>
            <person name="Ito Y."/>
            <person name="Ito Y."/>
            <person name="Iwabuchi A."/>
            <person name="Kamiya K."/>
            <person name="Karasawa W."/>
            <person name="Kurita K."/>
            <person name="Katagiri S."/>
            <person name="Kikuta A."/>
            <person name="Kobayashi H."/>
            <person name="Kobayashi N."/>
            <person name="Machita K."/>
            <person name="Maehara T."/>
            <person name="Masukawa M."/>
            <person name="Mizubayashi T."/>
            <person name="Mukai Y."/>
            <person name="Nagasaki H."/>
            <person name="Nagata Y."/>
            <person name="Naito S."/>
            <person name="Nakashima M."/>
            <person name="Nakama Y."/>
            <person name="Nakamichi Y."/>
            <person name="Nakamura M."/>
            <person name="Meguro A."/>
            <person name="Negishi M."/>
            <person name="Ohta I."/>
            <person name="Ohta T."/>
            <person name="Okamoto M."/>
            <person name="Ono N."/>
            <person name="Saji S."/>
            <person name="Sakaguchi M."/>
            <person name="Sakai K."/>
            <person name="Shibata M."/>
            <person name="Shimokawa T."/>
            <person name="Song J."/>
            <person name="Takazaki Y."/>
            <person name="Terasawa K."/>
            <person name="Tsugane M."/>
            <person name="Tsuji K."/>
            <person name="Ueda S."/>
            <person name="Waki K."/>
            <person name="Yamagata H."/>
            <person name="Yamamoto M."/>
            <person name="Yamamoto S."/>
            <person name="Yamane H."/>
            <person name="Yoshiki S."/>
            <person name="Yoshihara R."/>
            <person name="Yukawa K."/>
            <person name="Zhong H."/>
            <person name="Yano M."/>
            <person name="Yuan Q."/>
            <person name="Ouyang S."/>
            <person name="Liu J."/>
            <person name="Jones K.M."/>
            <person name="Gansberger K."/>
            <person name="Moffat K."/>
            <person name="Hill J."/>
            <person name="Bera J."/>
            <person name="Fadrosh D."/>
            <person name="Jin S."/>
            <person name="Johri S."/>
            <person name="Kim M."/>
            <person name="Overton L."/>
            <person name="Reardon M."/>
            <person name="Tsitrin T."/>
            <person name="Vuong H."/>
            <person name="Weaver B."/>
            <person name="Ciecko A."/>
            <person name="Tallon L."/>
            <person name="Jackson J."/>
            <person name="Pai G."/>
            <person name="Aken S.V."/>
            <person name="Utterback T."/>
            <person name="Reidmuller S."/>
            <person name="Feldblyum T."/>
            <person name="Hsiao J."/>
            <person name="Zismann V."/>
            <person name="Iobst S."/>
            <person name="de Vazeille A.R."/>
            <person name="Buell C.R."/>
            <person name="Ying K."/>
            <person name="Li Y."/>
            <person name="Lu T."/>
            <person name="Huang Y."/>
            <person name="Zhao Q."/>
            <person name="Feng Q."/>
            <person name="Zhang L."/>
            <person name="Zhu J."/>
            <person name="Weng Q."/>
            <person name="Mu J."/>
            <person name="Lu Y."/>
            <person name="Fan D."/>
            <person name="Liu Y."/>
            <person name="Guan J."/>
            <person name="Zhang Y."/>
            <person name="Yu S."/>
            <person name="Liu X."/>
            <person name="Zhang Y."/>
            <person name="Hong G."/>
            <person name="Han B."/>
            <person name="Choisne N."/>
            <person name="Demange N."/>
            <person name="Orjeda G."/>
            <person name="Samain S."/>
            <person name="Cattolico L."/>
            <person name="Pelletier E."/>
            <person name="Couloux A."/>
            <person name="Segurens B."/>
            <person name="Wincker P."/>
            <person name="D'Hont A."/>
            <person name="Scarpelli C."/>
            <person name="Weissenbach J."/>
            <person name="Salanoubat M."/>
            <person name="Quetier F."/>
            <person name="Yu Y."/>
            <person name="Kim H.R."/>
            <person name="Rambo T."/>
            <person name="Currie J."/>
            <person name="Collura K."/>
            <person name="Luo M."/>
            <person name="Yang T."/>
            <person name="Ammiraju J.S.S."/>
            <person name="Engler F."/>
            <person name="Soderlund C."/>
            <person name="Wing R.A."/>
            <person name="Palmer L.E."/>
            <person name="de la Bastide M."/>
            <person name="Spiegel L."/>
            <person name="Nascimento L."/>
            <person name="Zutavern T."/>
            <person name="O'Shaughnessy A."/>
            <person name="Dike S."/>
            <person name="Dedhia N."/>
            <person name="Preston R."/>
            <person name="Balija V."/>
            <person name="McCombie W.R."/>
            <person name="Chow T."/>
            <person name="Chen H."/>
            <person name="Chung M."/>
            <person name="Chen C."/>
            <person name="Shaw J."/>
            <person name="Wu H."/>
            <person name="Hsiao K."/>
            <person name="Chao Y."/>
            <person name="Chu M."/>
            <person name="Cheng C."/>
            <person name="Hour A."/>
            <person name="Lee P."/>
            <person name="Lin S."/>
            <person name="Lin Y."/>
            <person name="Liou J."/>
            <person name="Liu S."/>
            <person name="Hsing Y."/>
            <person name="Raghuvanshi S."/>
            <person name="Mohanty A."/>
            <person name="Bharti A.K."/>
            <person name="Gaur A."/>
            <person name="Gupta V."/>
            <person name="Kumar D."/>
            <person name="Ravi V."/>
            <person name="Vij S."/>
            <person name="Kapur A."/>
            <person name="Khurana P."/>
            <person name="Khurana P."/>
            <person name="Khurana J.P."/>
            <person name="Tyagi A.K."/>
            <person name="Gaikwad K."/>
            <person name="Singh A."/>
            <person name="Dalal V."/>
            <person name="Srivastava S."/>
            <person name="Dixit A."/>
            <person name="Pal A.K."/>
            <person name="Ghazi I.A."/>
            <person name="Yadav M."/>
            <person name="Pandit A."/>
            <person name="Bhargava A."/>
            <person name="Sureshbabu K."/>
            <person name="Batra K."/>
            <person name="Sharma T.R."/>
            <person name="Mohapatra T."/>
            <person name="Singh N.K."/>
            <person name="Messing J."/>
            <person name="Nelson A.B."/>
            <person name="Fuks G."/>
            <person name="Kavchok S."/>
            <person name="Keizer G."/>
            <person name="Linton E."/>
            <person name="Llaca V."/>
            <person name="Song R."/>
            <person name="Tanyolac B."/>
            <person name="Young S."/>
            <person name="Ho-Il K."/>
            <person name="Hahn J.H."/>
            <person name="Sangsakoo G."/>
            <person name="Vanavichit A."/>
            <person name="de Mattos Luiz.A.T."/>
            <person name="Zimmer P.D."/>
            <person name="Malone G."/>
            <person name="Dellagostin O."/>
            <person name="de Oliveira A.C."/>
            <person name="Bevan M."/>
            <person name="Bancroft I."/>
            <person name="Minx P."/>
            <person name="Cordum H."/>
            <person name="Wilson R."/>
            <person name="Cheng Z."/>
            <person name="Jin W."/>
            <person name="Jiang J."/>
            <person name="Leong S.A."/>
            <person name="Iwama H."/>
            <person name="Gojobori T."/>
            <person name="Itoh T."/>
            <person name="Niimura Y."/>
            <person name="Fujii Y."/>
            <person name="Habara T."/>
            <person name="Sakai H."/>
            <person name="Sato Y."/>
            <person name="Wilson G."/>
            <person name="Kumar K."/>
            <person name="McCouch S."/>
            <person name="Juretic N."/>
            <person name="Hoen D."/>
            <person name="Wright S."/>
            <person name="Bruskiewich R."/>
            <person name="Bureau T."/>
            <person name="Miyao A."/>
            <person name="Hirochika H."/>
            <person name="Nishikawa T."/>
            <person name="Kadowaki K."/>
            <person name="Sugiura M."/>
            <person name="Burr B."/>
            <person name="Sasaki T."/>
        </authorList>
    </citation>
    <scope>NUCLEOTIDE SEQUENCE [LARGE SCALE GENOMIC DNA]</scope>
    <source>
        <strain evidence="4">cv. Nipponbare</strain>
    </source>
</reference>
<dbReference type="Proteomes" id="UP000000763">
    <property type="component" value="Chromosome 6"/>
</dbReference>
<sequence length="145" mass="15593">MAATAHADSLSFLLSHPHSTSPSALPAPPHIAFAAPPTMPPSSTVARPMRTSARRLHGIVPFSAWYAPFPLAPNGDPNNPYAMRCSSVPSLTSGAHPRGTPPPHSRRTESPRESRSLCFSLLAARRRRSSAGLVGCLFPLYRHRP</sequence>
<proteinExistence type="predicted"/>
<reference evidence="2" key="2">
    <citation type="submission" date="2002-06" db="EMBL/GenBank/DDBJ databases">
        <title>Oryza sativa nipponbare(GA3) genomic DNA, chromosome 6, BAC clone:OSJNBa0043B22.</title>
        <authorList>
            <person name="Sasaki T."/>
            <person name="Matsumoto T."/>
            <person name="Katayose Y."/>
        </authorList>
    </citation>
    <scope>NUCLEOTIDE SEQUENCE</scope>
</reference>
<evidence type="ECO:0000313" key="3">
    <source>
        <dbReference type="EMBL" id="BAD54194.1"/>
    </source>
</evidence>
<name>A0A0P0WXC6_ORYSJ</name>
<accession>A0A0P0WXC6</accession>